<dbReference type="InterPro" id="IPR036409">
    <property type="entry name" value="Aldolase_II/adducin_N_sf"/>
</dbReference>
<feature type="domain" description="Pyridoxamine kinase/Phosphomethylpyrimidine kinase" evidence="1">
    <location>
        <begin position="13"/>
        <end position="253"/>
    </location>
</feature>
<dbReference type="InterPro" id="IPR019293">
    <property type="entry name" value="ThiN"/>
</dbReference>
<proteinExistence type="predicted"/>
<evidence type="ECO:0000259" key="1">
    <source>
        <dbReference type="Pfam" id="PF08543"/>
    </source>
</evidence>
<feature type="domain" description="Thiamine-phosphate synthase ThiN" evidence="2">
    <location>
        <begin position="270"/>
        <end position="437"/>
    </location>
</feature>
<dbReference type="SUPFAM" id="SSF53613">
    <property type="entry name" value="Ribokinase-like"/>
    <property type="match status" value="1"/>
</dbReference>
<dbReference type="GO" id="GO:0008902">
    <property type="term" value="F:hydroxymethylpyrimidine kinase activity"/>
    <property type="evidence" value="ECO:0007669"/>
    <property type="project" value="TreeGrafter"/>
</dbReference>
<keyword evidence="4" id="KW-1185">Reference proteome</keyword>
<keyword evidence="3" id="KW-0808">Transferase</keyword>
<reference evidence="3 4" key="1">
    <citation type="submission" date="2018-05" db="EMBL/GenBank/DDBJ databases">
        <title>Complete Genome Sequences of Extremely Thermoacidophilic, Metal-Mobilizing Type-Strain Members of the Archaeal Family Sulfolobaceae: Acidianus brierleyi DSM-1651T, Acidianus sulfidivorans DSM-18786T, Metallosphaera hakonensis DSM-7519T, and Metallosphaera prunae DSM-10039T.</title>
        <authorList>
            <person name="Counts J.A."/>
            <person name="Kelly R.M."/>
        </authorList>
    </citation>
    <scope>NUCLEOTIDE SEQUENCE [LARGE SCALE GENOMIC DNA]</scope>
    <source>
        <strain evidence="3 4">JP7</strain>
    </source>
</reference>
<dbReference type="OrthoDB" id="43786at2157"/>
<dbReference type="Proteomes" id="UP000248410">
    <property type="component" value="Chromosome"/>
</dbReference>
<dbReference type="EMBL" id="CP029288">
    <property type="protein sequence ID" value="AWR96651.1"/>
    <property type="molecule type" value="Genomic_DNA"/>
</dbReference>
<dbReference type="RefSeq" id="WP_110379541.1">
    <property type="nucleotide sequence ID" value="NZ_CP029288.2"/>
</dbReference>
<evidence type="ECO:0000259" key="2">
    <source>
        <dbReference type="Pfam" id="PF10120"/>
    </source>
</evidence>
<dbReference type="PANTHER" id="PTHR20858">
    <property type="entry name" value="PHOSPHOMETHYLPYRIMIDINE KINASE"/>
    <property type="match status" value="1"/>
</dbReference>
<dbReference type="InterPro" id="IPR004399">
    <property type="entry name" value="HMP/HMP-P_kinase_dom"/>
</dbReference>
<name>A0A2U9IKV7_9CREN</name>
<dbReference type="Gene3D" id="3.40.1190.20">
    <property type="match status" value="1"/>
</dbReference>
<accession>A0A2U9IKV7</accession>
<gene>
    <name evidence="3" type="primary">thiD</name>
    <name evidence="3" type="ORF">DFR86_03170</name>
</gene>
<dbReference type="GeneID" id="36836937"/>
<dbReference type="SUPFAM" id="SSF53639">
    <property type="entry name" value="AraD/HMP-PK domain-like"/>
    <property type="match status" value="1"/>
</dbReference>
<dbReference type="Gene3D" id="3.40.225.10">
    <property type="entry name" value="Class II aldolase/adducin N-terminal domain"/>
    <property type="match status" value="1"/>
</dbReference>
<dbReference type="PANTHER" id="PTHR20858:SF17">
    <property type="entry name" value="HYDROXYMETHYLPYRIMIDINE_PHOSPHOMETHYLPYRIMIDINE KINASE THI20-RELATED"/>
    <property type="match status" value="1"/>
</dbReference>
<sequence>MIKKVSMSIAGLDTGNGAGAESDLKVMEILGVHPVIAVTAITAQNTMGISAIYPVDAEYLKKEITALMSDFDVASIKIGMIYNKEQFRVVQEFLHNIPVVTDPVIYAKDGTQLINDIDDYKKMILAKSTVITPNAVEASILSGIKIESINDAEKAAKELYKKFGNPYIIIKGGHINGDYSFDILYDGKDFFEIGYNRLYNKNTHGTGSIFASIIAAEMAKGNSVYNAFLKSKEILQVAISNGLSIGKGIGPIDPVSYIEKNSQKYEVLENMRKFGDFIENTENFWKLIPEVQSNFAHSIMPNYVNSLQDIATFRGRILRRWDKKVVVGYPAVFGNPTHTARLLFSIISMGENARNLINIRFDEKIIHEFKKLGYEVIEINRELEPIEQEGSTMQWIAKYVKENYNKIPNVIYDRGMKGKEAMIRYWTENLEEMMYSLKSICNNI</sequence>
<dbReference type="Pfam" id="PF10120">
    <property type="entry name" value="ThiN"/>
    <property type="match status" value="1"/>
</dbReference>
<dbReference type="GO" id="GO:0009228">
    <property type="term" value="P:thiamine biosynthetic process"/>
    <property type="evidence" value="ECO:0007669"/>
    <property type="project" value="InterPro"/>
</dbReference>
<evidence type="ECO:0000313" key="3">
    <source>
        <dbReference type="EMBL" id="AWR96651.1"/>
    </source>
</evidence>
<dbReference type="InterPro" id="IPR013749">
    <property type="entry name" value="PM/HMP-P_kinase-1"/>
</dbReference>
<dbReference type="Pfam" id="PF08543">
    <property type="entry name" value="Phos_pyr_kin"/>
    <property type="match status" value="1"/>
</dbReference>
<dbReference type="NCBIfam" id="TIGR00097">
    <property type="entry name" value="HMP-P_kinase"/>
    <property type="match status" value="1"/>
</dbReference>
<dbReference type="AlphaFoldDB" id="A0A2U9IKV7"/>
<organism evidence="3 4">
    <name type="scientific">Acidianus sulfidivorans JP7</name>
    <dbReference type="NCBI Taxonomy" id="619593"/>
    <lineage>
        <taxon>Archaea</taxon>
        <taxon>Thermoproteota</taxon>
        <taxon>Thermoprotei</taxon>
        <taxon>Sulfolobales</taxon>
        <taxon>Sulfolobaceae</taxon>
        <taxon>Acidianus</taxon>
    </lineage>
</organism>
<dbReference type="InterPro" id="IPR029056">
    <property type="entry name" value="Ribokinase-like"/>
</dbReference>
<dbReference type="CDD" id="cd01169">
    <property type="entry name" value="HMPP_kinase"/>
    <property type="match status" value="1"/>
</dbReference>
<dbReference type="GO" id="GO:0005829">
    <property type="term" value="C:cytosol"/>
    <property type="evidence" value="ECO:0007669"/>
    <property type="project" value="TreeGrafter"/>
</dbReference>
<dbReference type="GO" id="GO:0008972">
    <property type="term" value="F:phosphomethylpyrimidine kinase activity"/>
    <property type="evidence" value="ECO:0007669"/>
    <property type="project" value="InterPro"/>
</dbReference>
<dbReference type="KEGG" id="asul:DFR86_03170"/>
<protein>
    <submittedName>
        <fullName evidence="3">Bifunctional hydroxymethylpyrimidine kinase/phosphomethylpyrimidine kinase</fullName>
    </submittedName>
</protein>
<evidence type="ECO:0000313" key="4">
    <source>
        <dbReference type="Proteomes" id="UP000248410"/>
    </source>
</evidence>
<keyword evidence="3" id="KW-0418">Kinase</keyword>